<dbReference type="AlphaFoldDB" id="H6KYY7"/>
<accession>H6KYY7</accession>
<evidence type="ECO:0000256" key="5">
    <source>
        <dbReference type="SAM" id="Phobius"/>
    </source>
</evidence>
<feature type="transmembrane region" description="Helical" evidence="5">
    <location>
        <begin position="180"/>
        <end position="196"/>
    </location>
</feature>
<dbReference type="EMBL" id="CP002831">
    <property type="protein sequence ID" value="AFC23271.1"/>
    <property type="molecule type" value="Genomic_DNA"/>
</dbReference>
<gene>
    <name evidence="7" type="ordered locus">SGRA_0532</name>
</gene>
<dbReference type="InterPro" id="IPR002645">
    <property type="entry name" value="STAS_dom"/>
</dbReference>
<feature type="transmembrane region" description="Helical" evidence="5">
    <location>
        <begin position="387"/>
        <end position="419"/>
    </location>
</feature>
<dbReference type="HOGENOM" id="CLU_003182_13_2_10"/>
<feature type="transmembrane region" description="Helical" evidence="5">
    <location>
        <begin position="208"/>
        <end position="227"/>
    </location>
</feature>
<dbReference type="RefSeq" id="WP_014373515.1">
    <property type="nucleotide sequence ID" value="NC_016940.1"/>
</dbReference>
<dbReference type="PANTHER" id="PTHR11814">
    <property type="entry name" value="SULFATE TRANSPORTER"/>
    <property type="match status" value="1"/>
</dbReference>
<feature type="domain" description="STAS" evidence="6">
    <location>
        <begin position="443"/>
        <end position="558"/>
    </location>
</feature>
<dbReference type="Pfam" id="PF00916">
    <property type="entry name" value="Sulfate_transp"/>
    <property type="match status" value="1"/>
</dbReference>
<evidence type="ECO:0000256" key="2">
    <source>
        <dbReference type="ARBA" id="ARBA00022692"/>
    </source>
</evidence>
<evidence type="ECO:0000313" key="7">
    <source>
        <dbReference type="EMBL" id="AFC23271.1"/>
    </source>
</evidence>
<dbReference type="PROSITE" id="PS50801">
    <property type="entry name" value="STAS"/>
    <property type="match status" value="1"/>
</dbReference>
<dbReference type="InterPro" id="IPR001902">
    <property type="entry name" value="SLC26A/SulP_fam"/>
</dbReference>
<feature type="transmembrane region" description="Helical" evidence="5">
    <location>
        <begin position="257"/>
        <end position="279"/>
    </location>
</feature>
<dbReference type="STRING" id="984262.SGRA_0532"/>
<organism evidence="7 8">
    <name type="scientific">Saprospira grandis (strain Lewin)</name>
    <dbReference type="NCBI Taxonomy" id="984262"/>
    <lineage>
        <taxon>Bacteria</taxon>
        <taxon>Pseudomonadati</taxon>
        <taxon>Bacteroidota</taxon>
        <taxon>Saprospiria</taxon>
        <taxon>Saprospirales</taxon>
        <taxon>Saprospiraceae</taxon>
        <taxon>Saprospira</taxon>
    </lineage>
</organism>
<name>H6KYY7_SAPGL</name>
<reference evidence="7 8" key="1">
    <citation type="journal article" date="2012" name="Stand. Genomic Sci.">
        <title>Complete genome sequencing and analysis of Saprospira grandis str. Lewin, a predatory marine bacterium.</title>
        <authorList>
            <person name="Saw J.H."/>
            <person name="Yuryev A."/>
            <person name="Kanbe M."/>
            <person name="Hou S."/>
            <person name="Young A.G."/>
            <person name="Aizawa S."/>
            <person name="Alam M."/>
        </authorList>
    </citation>
    <scope>NUCLEOTIDE SEQUENCE [LARGE SCALE GENOMIC DNA]</scope>
    <source>
        <strain evidence="7 8">Lewin</strain>
    </source>
</reference>
<dbReference type="InterPro" id="IPR011547">
    <property type="entry name" value="SLC26A/SulP_dom"/>
</dbReference>
<evidence type="ECO:0000256" key="1">
    <source>
        <dbReference type="ARBA" id="ARBA00004141"/>
    </source>
</evidence>
<evidence type="ECO:0000256" key="4">
    <source>
        <dbReference type="ARBA" id="ARBA00023136"/>
    </source>
</evidence>
<dbReference type="GO" id="GO:0016020">
    <property type="term" value="C:membrane"/>
    <property type="evidence" value="ECO:0007669"/>
    <property type="project" value="UniProtKB-SubCell"/>
</dbReference>
<evidence type="ECO:0000256" key="3">
    <source>
        <dbReference type="ARBA" id="ARBA00022989"/>
    </source>
</evidence>
<comment type="subcellular location">
    <subcellularLocation>
        <location evidence="1">Membrane</location>
        <topology evidence="1">Multi-pass membrane protein</topology>
    </subcellularLocation>
</comment>
<dbReference type="CDD" id="cd07042">
    <property type="entry name" value="STAS_SulP_like_sulfate_transporter"/>
    <property type="match status" value="1"/>
</dbReference>
<dbReference type="SUPFAM" id="SSF52091">
    <property type="entry name" value="SpoIIaa-like"/>
    <property type="match status" value="1"/>
</dbReference>
<dbReference type="NCBIfam" id="TIGR00815">
    <property type="entry name" value="sulP"/>
    <property type="match status" value="1"/>
</dbReference>
<proteinExistence type="predicted"/>
<feature type="transmembrane region" description="Helical" evidence="5">
    <location>
        <begin position="51"/>
        <end position="67"/>
    </location>
</feature>
<keyword evidence="2 5" id="KW-0812">Transmembrane</keyword>
<dbReference type="KEGG" id="sgn:SGRA_0532"/>
<dbReference type="Pfam" id="PF01740">
    <property type="entry name" value="STAS"/>
    <property type="match status" value="1"/>
</dbReference>
<dbReference type="GO" id="GO:0008271">
    <property type="term" value="F:secondary active sulfate transmembrane transporter activity"/>
    <property type="evidence" value="ECO:0007669"/>
    <property type="project" value="InterPro"/>
</dbReference>
<protein>
    <submittedName>
        <fullName evidence="7">Sulfate transporter</fullName>
    </submittedName>
</protein>
<dbReference type="OrthoDB" id="9771198at2"/>
<dbReference type="eggNOG" id="COG0659">
    <property type="taxonomic scope" value="Bacteria"/>
</dbReference>
<keyword evidence="3 5" id="KW-1133">Transmembrane helix</keyword>
<feature type="transmembrane region" description="Helical" evidence="5">
    <location>
        <begin position="132"/>
        <end position="150"/>
    </location>
</feature>
<feature type="transmembrane region" description="Helical" evidence="5">
    <location>
        <begin position="99"/>
        <end position="120"/>
    </location>
</feature>
<dbReference type="PROSITE" id="PS01130">
    <property type="entry name" value="SLC26A"/>
    <property type="match status" value="1"/>
</dbReference>
<dbReference type="Proteomes" id="UP000007519">
    <property type="component" value="Chromosome"/>
</dbReference>
<evidence type="ECO:0000259" key="6">
    <source>
        <dbReference type="PROSITE" id="PS50801"/>
    </source>
</evidence>
<dbReference type="InterPro" id="IPR018045">
    <property type="entry name" value="S04_transporter_CS"/>
</dbReference>
<keyword evidence="4 5" id="KW-0472">Membrane</keyword>
<keyword evidence="8" id="KW-1185">Reference proteome</keyword>
<feature type="transmembrane region" description="Helical" evidence="5">
    <location>
        <begin position="331"/>
        <end position="352"/>
    </location>
</feature>
<evidence type="ECO:0000313" key="8">
    <source>
        <dbReference type="Proteomes" id="UP000007519"/>
    </source>
</evidence>
<sequence>MDIKQFIPALEWLPKYSQNDLKGDLSAGLTVGVMLIPQGMAYSMLAGLPPIYGLYASILPLIIYAFLGTSRQLAVGPVAMVSLLVASGVGAITQDPDEFIKLAIMMALMVGIFQFTLGVLRMGFLVNFLSHPVISGFTSAAALIIGFSQLKHLLGIDLKRSHHVHDIIGQAIERAGETNMYTLMIGLGGVAIILALKKLNKKMGINIPGPLVAVVFGILTVWGMGLFDAGVKIVGEVPSGLPTPQVPTFSLENFQKLLPIALTISLVGFMESIAVAKAIQAKHKNYKIIPNQELIGLGLANIGGSFLQAFPTTGGFSRTAVNDQAGAKTGVAAILSAALIVLTLLFLTPLFYYLPKAILASVIMVAVFGLIDYNEAIHLWKADRRDFWMLVLTFVATLSLGIEQGIGLGVVVSLFSIIYQTTRPHLAILARIPGSKHYRNIKRFDRLEERSDLLILRFDAQLYFANTTFFRESIEKLAEEAGEDLKAIIINAESINAIDSSAMHALEDVAKEIQDKEINFFVAGAKGPVRDALYRGHIIEHIGAENFFIDVQAAVDAADGKDGREHDEYVLENSL</sequence>
<dbReference type="InterPro" id="IPR036513">
    <property type="entry name" value="STAS_dom_sf"/>
</dbReference>
<feature type="transmembrane region" description="Helical" evidence="5">
    <location>
        <begin position="358"/>
        <end position="375"/>
    </location>
</feature>
<dbReference type="Gene3D" id="3.30.750.24">
    <property type="entry name" value="STAS domain"/>
    <property type="match status" value="1"/>
</dbReference>
<feature type="transmembrane region" description="Helical" evidence="5">
    <location>
        <begin position="74"/>
        <end position="93"/>
    </location>
</feature>